<feature type="binding site" evidence="5">
    <location>
        <position position="89"/>
    </location>
    <ligand>
        <name>Mg(2+)</name>
        <dbReference type="ChEBI" id="CHEBI:18420"/>
        <label>1</label>
        <note>catalytic</note>
    </ligand>
</feature>
<dbReference type="Gene3D" id="3.30.540.10">
    <property type="entry name" value="Fructose-1,6-Bisphosphatase, subunit A, domain 1"/>
    <property type="match status" value="1"/>
</dbReference>
<dbReference type="GeneID" id="35767143"/>
<dbReference type="PANTHER" id="PTHR20854:SF4">
    <property type="entry name" value="INOSITOL-1-MONOPHOSPHATASE-RELATED"/>
    <property type="match status" value="1"/>
</dbReference>
<dbReference type="RefSeq" id="WP_060777852.1">
    <property type="nucleotide sequence ID" value="NZ_CAJHLF010000001.1"/>
</dbReference>
<dbReference type="Pfam" id="PF00459">
    <property type="entry name" value="Inositol_P"/>
    <property type="match status" value="1"/>
</dbReference>
<proteinExistence type="predicted"/>
<dbReference type="GO" id="GO:0008934">
    <property type="term" value="F:inositol monophosphate 1-phosphatase activity"/>
    <property type="evidence" value="ECO:0007669"/>
    <property type="project" value="TreeGrafter"/>
</dbReference>
<dbReference type="GO" id="GO:0006020">
    <property type="term" value="P:inositol metabolic process"/>
    <property type="evidence" value="ECO:0007669"/>
    <property type="project" value="TreeGrafter"/>
</dbReference>
<reference evidence="7 8" key="1">
    <citation type="submission" date="2020-12" db="EMBL/GenBank/DDBJ databases">
        <title>FDA dAtabase for Regulatory Grade micrObial Sequences (FDA-ARGOS): Supporting development and validation of Infectious Disease Dx tests.</title>
        <authorList>
            <person name="Sproer C."/>
            <person name="Gronow S."/>
            <person name="Severitt S."/>
            <person name="Schroder I."/>
            <person name="Tallon L."/>
            <person name="Sadzewicz L."/>
            <person name="Zhao X."/>
            <person name="Boylan J."/>
            <person name="Ott S."/>
            <person name="Bowen H."/>
            <person name="Vavikolanu K."/>
            <person name="Mehta A."/>
            <person name="Aluvathingal J."/>
            <person name="Nadendla S."/>
            <person name="Lowell S."/>
            <person name="Myers T."/>
            <person name="Yan Y."/>
            <person name="Sichtig H."/>
        </authorList>
    </citation>
    <scope>NUCLEOTIDE SEQUENCE [LARGE SCALE GENOMIC DNA]</scope>
    <source>
        <strain evidence="7 8">FDAARGOS_911</strain>
    </source>
</reference>
<evidence type="ECO:0000256" key="4">
    <source>
        <dbReference type="ARBA" id="ARBA00022842"/>
    </source>
</evidence>
<dbReference type="GO" id="GO:0046872">
    <property type="term" value="F:metal ion binding"/>
    <property type="evidence" value="ECO:0007669"/>
    <property type="project" value="UniProtKB-KW"/>
</dbReference>
<feature type="binding site" evidence="5">
    <location>
        <position position="86"/>
    </location>
    <ligand>
        <name>Mg(2+)</name>
        <dbReference type="ChEBI" id="CHEBI:18420"/>
        <label>1</label>
        <note>catalytic</note>
    </ligand>
</feature>
<evidence type="ECO:0000313" key="6">
    <source>
        <dbReference type="EMBL" id="MCY3053719.1"/>
    </source>
</evidence>
<dbReference type="KEGG" id="aun:AWM73_01985"/>
<dbReference type="Gene3D" id="3.40.190.80">
    <property type="match status" value="1"/>
</dbReference>
<dbReference type="GO" id="GO:0007165">
    <property type="term" value="P:signal transduction"/>
    <property type="evidence" value="ECO:0007669"/>
    <property type="project" value="TreeGrafter"/>
</dbReference>
<dbReference type="PRINTS" id="PR00377">
    <property type="entry name" value="IMPHPHTASES"/>
</dbReference>
<dbReference type="SUPFAM" id="SSF56655">
    <property type="entry name" value="Carbohydrate phosphatase"/>
    <property type="match status" value="1"/>
</dbReference>
<organism evidence="7 8">
    <name type="scientific">Aerococcus urinae</name>
    <dbReference type="NCBI Taxonomy" id="1376"/>
    <lineage>
        <taxon>Bacteria</taxon>
        <taxon>Bacillati</taxon>
        <taxon>Bacillota</taxon>
        <taxon>Bacilli</taxon>
        <taxon>Lactobacillales</taxon>
        <taxon>Aerococcaceae</taxon>
        <taxon>Aerococcus</taxon>
    </lineage>
</organism>
<evidence type="ECO:0000313" key="9">
    <source>
        <dbReference type="Proteomes" id="UP001069145"/>
    </source>
</evidence>
<dbReference type="FunFam" id="3.30.540.10:FF:000003">
    <property type="entry name" value="Inositol-1-monophosphatase"/>
    <property type="match status" value="1"/>
</dbReference>
<dbReference type="EMBL" id="JAOTML010000007">
    <property type="protein sequence ID" value="MCY3053719.1"/>
    <property type="molecule type" value="Genomic_DNA"/>
</dbReference>
<keyword evidence="9" id="KW-1185">Reference proteome</keyword>
<dbReference type="AlphaFoldDB" id="A0A109RE45"/>
<dbReference type="OrthoDB" id="9772456at2"/>
<evidence type="ECO:0000256" key="5">
    <source>
        <dbReference type="PIRSR" id="PIRSR600760-2"/>
    </source>
</evidence>
<reference evidence="6" key="2">
    <citation type="submission" date="2022-09" db="EMBL/GenBank/DDBJ databases">
        <title>Aerococcus urinae taxonomy study.</title>
        <authorList>
            <person name="Christensen J."/>
            <person name="Senneby E."/>
        </authorList>
    </citation>
    <scope>NUCLEOTIDE SEQUENCE</scope>
    <source>
        <strain evidence="6">NLD-066-U95</strain>
    </source>
</reference>
<feature type="binding site" evidence="5">
    <location>
        <position position="68"/>
    </location>
    <ligand>
        <name>Mg(2+)</name>
        <dbReference type="ChEBI" id="CHEBI:18420"/>
        <label>1</label>
        <note>catalytic</note>
    </ligand>
</feature>
<dbReference type="PANTHER" id="PTHR20854">
    <property type="entry name" value="INOSITOL MONOPHOSPHATASE"/>
    <property type="match status" value="1"/>
</dbReference>
<accession>A0A109RE45</accession>
<name>A0A109RE45_9LACT</name>
<feature type="binding site" evidence="5">
    <location>
        <position position="88"/>
    </location>
    <ligand>
        <name>Mg(2+)</name>
        <dbReference type="ChEBI" id="CHEBI:18420"/>
        <label>1</label>
        <note>catalytic</note>
    </ligand>
</feature>
<comment type="cofactor">
    <cofactor evidence="1 5">
        <name>Mg(2+)</name>
        <dbReference type="ChEBI" id="CHEBI:18420"/>
    </cofactor>
</comment>
<keyword evidence="4 5" id="KW-0460">Magnesium</keyword>
<evidence type="ECO:0000256" key="2">
    <source>
        <dbReference type="ARBA" id="ARBA00022723"/>
    </source>
</evidence>
<dbReference type="Proteomes" id="UP001069145">
    <property type="component" value="Unassembled WGS sequence"/>
</dbReference>
<sequence length="264" mass="29276">MDLNKRAQLVRQWVYQAADQIHEGLKNPLIVKTKSNPKDLVTNLDQSTEKFIRSQIKTHFPNDKILGEEGGQGQIDNLQGPVWIIDPIDGTTNFVCQHNHFAIMVAFALDGDVQLGAIYDVMNDDYFSAVKGQGIQRNGQAYQVPYDDLAISESLIALNRQILLDDRYHAKDLVSQSLGIRYNGSAGLEILNVLKGELSLYAALALKPWDLAAGVALVNESPLKLTQLDGQALNLMQANASVIAYPSAYQTFRDLYDRSVQEGD</sequence>
<dbReference type="InterPro" id="IPR000760">
    <property type="entry name" value="Inositol_monophosphatase-like"/>
</dbReference>
<gene>
    <name evidence="7" type="ORF">I6G68_08065</name>
    <name evidence="6" type="ORF">ODY43_06925</name>
</gene>
<feature type="binding site" evidence="5">
    <location>
        <position position="210"/>
    </location>
    <ligand>
        <name>Mg(2+)</name>
        <dbReference type="ChEBI" id="CHEBI:18420"/>
        <label>1</label>
        <note>catalytic</note>
    </ligand>
</feature>
<evidence type="ECO:0000256" key="1">
    <source>
        <dbReference type="ARBA" id="ARBA00001946"/>
    </source>
</evidence>
<keyword evidence="3" id="KW-0378">Hydrolase</keyword>
<protein>
    <submittedName>
        <fullName evidence="7">Inositol monophosphatase family protein</fullName>
    </submittedName>
</protein>
<dbReference type="EMBL" id="CP065662">
    <property type="protein sequence ID" value="QPS01312.1"/>
    <property type="molecule type" value="Genomic_DNA"/>
</dbReference>
<evidence type="ECO:0000313" key="7">
    <source>
        <dbReference type="EMBL" id="QPS01312.1"/>
    </source>
</evidence>
<dbReference type="Proteomes" id="UP000594771">
    <property type="component" value="Chromosome"/>
</dbReference>
<evidence type="ECO:0000313" key="8">
    <source>
        <dbReference type="Proteomes" id="UP000594771"/>
    </source>
</evidence>
<keyword evidence="2 5" id="KW-0479">Metal-binding</keyword>
<evidence type="ECO:0000256" key="3">
    <source>
        <dbReference type="ARBA" id="ARBA00022801"/>
    </source>
</evidence>
<dbReference type="CDD" id="cd01637">
    <property type="entry name" value="IMPase_like"/>
    <property type="match status" value="1"/>
</dbReference>